<accession>A0ABZ0RQL7</accession>
<reference evidence="3 4" key="1">
    <citation type="submission" date="2023-09" db="EMBL/GenBank/DDBJ databases">
        <authorList>
            <person name="Page C.A."/>
            <person name="Perez-Diaz I.M."/>
        </authorList>
    </citation>
    <scope>NUCLEOTIDE SEQUENCE [LARGE SCALE GENOMIC DNA]</scope>
    <source>
        <strain evidence="3 4">Ll15</strain>
    </source>
</reference>
<proteinExistence type="predicted"/>
<dbReference type="Gene3D" id="1.10.260.40">
    <property type="entry name" value="lambda repressor-like DNA-binding domains"/>
    <property type="match status" value="1"/>
</dbReference>
<dbReference type="SUPFAM" id="SSF47413">
    <property type="entry name" value="lambda repressor-like DNA-binding domains"/>
    <property type="match status" value="1"/>
</dbReference>
<dbReference type="SMART" id="SM00530">
    <property type="entry name" value="HTH_XRE"/>
    <property type="match status" value="1"/>
</dbReference>
<dbReference type="SUPFAM" id="SSF51182">
    <property type="entry name" value="RmlC-like cupins"/>
    <property type="match status" value="1"/>
</dbReference>
<dbReference type="InterPro" id="IPR010982">
    <property type="entry name" value="Lambda_DNA-bd_dom_sf"/>
</dbReference>
<protein>
    <submittedName>
        <fullName evidence="3">XRE family transcriptional regulator</fullName>
    </submittedName>
</protein>
<dbReference type="InterPro" id="IPR014710">
    <property type="entry name" value="RmlC-like_jellyroll"/>
</dbReference>
<dbReference type="CDD" id="cd02209">
    <property type="entry name" value="cupin_XRE_C"/>
    <property type="match status" value="1"/>
</dbReference>
<dbReference type="RefSeq" id="WP_319835744.1">
    <property type="nucleotide sequence ID" value="NZ_CP137624.1"/>
</dbReference>
<dbReference type="Pfam" id="PF07883">
    <property type="entry name" value="Cupin_2"/>
    <property type="match status" value="1"/>
</dbReference>
<dbReference type="CDD" id="cd00093">
    <property type="entry name" value="HTH_XRE"/>
    <property type="match status" value="1"/>
</dbReference>
<keyword evidence="4" id="KW-1185">Reference proteome</keyword>
<evidence type="ECO:0000259" key="2">
    <source>
        <dbReference type="PROSITE" id="PS50943"/>
    </source>
</evidence>
<evidence type="ECO:0000256" key="1">
    <source>
        <dbReference type="ARBA" id="ARBA00023125"/>
    </source>
</evidence>
<organism evidence="3 4">
    <name type="scientific">Lysinibacillus louembei</name>
    <dbReference type="NCBI Taxonomy" id="1470088"/>
    <lineage>
        <taxon>Bacteria</taxon>
        <taxon>Bacillati</taxon>
        <taxon>Bacillota</taxon>
        <taxon>Bacilli</taxon>
        <taxon>Bacillales</taxon>
        <taxon>Bacillaceae</taxon>
        <taxon>Lysinibacillus</taxon>
    </lineage>
</organism>
<sequence>MQFIGEEIRKIRKEKKITLKQLAQETGVSISFLSQLELGKCSATLQSLRKICDALQVSPTIFFEQAPQDIKTTLPFHYENLAPTIVAAPFQPMLVTLLPNENGSQELTHLGYEFIYVLEGELAFSYQEQKRVLQVGQHVMFSSTESHIWWNEGEIPTKFLLISSL</sequence>
<dbReference type="InterPro" id="IPR013096">
    <property type="entry name" value="Cupin_2"/>
</dbReference>
<dbReference type="Proteomes" id="UP001322664">
    <property type="component" value="Chromosome"/>
</dbReference>
<dbReference type="Pfam" id="PF01381">
    <property type="entry name" value="HTH_3"/>
    <property type="match status" value="1"/>
</dbReference>
<name>A0ABZ0RQL7_9BACI</name>
<evidence type="ECO:0000313" key="3">
    <source>
        <dbReference type="EMBL" id="WPK10524.1"/>
    </source>
</evidence>
<dbReference type="InterPro" id="IPR050807">
    <property type="entry name" value="TransReg_Diox_bact_type"/>
</dbReference>
<evidence type="ECO:0000313" key="4">
    <source>
        <dbReference type="Proteomes" id="UP001322664"/>
    </source>
</evidence>
<dbReference type="InterPro" id="IPR011051">
    <property type="entry name" value="RmlC_Cupin_sf"/>
</dbReference>
<dbReference type="PANTHER" id="PTHR46797">
    <property type="entry name" value="HTH-TYPE TRANSCRIPTIONAL REGULATOR"/>
    <property type="match status" value="1"/>
</dbReference>
<dbReference type="EMBL" id="CP137624">
    <property type="protein sequence ID" value="WPK10524.1"/>
    <property type="molecule type" value="Genomic_DNA"/>
</dbReference>
<dbReference type="PROSITE" id="PS50943">
    <property type="entry name" value="HTH_CROC1"/>
    <property type="match status" value="1"/>
</dbReference>
<dbReference type="InterPro" id="IPR001387">
    <property type="entry name" value="Cro/C1-type_HTH"/>
</dbReference>
<dbReference type="PANTHER" id="PTHR46797:SF1">
    <property type="entry name" value="METHYLPHOSPHONATE SYNTHASE"/>
    <property type="match status" value="1"/>
</dbReference>
<keyword evidence="1" id="KW-0238">DNA-binding</keyword>
<dbReference type="Gene3D" id="2.60.120.10">
    <property type="entry name" value="Jelly Rolls"/>
    <property type="match status" value="1"/>
</dbReference>
<feature type="domain" description="HTH cro/C1-type" evidence="2">
    <location>
        <begin position="8"/>
        <end position="62"/>
    </location>
</feature>
<gene>
    <name evidence="3" type="ORF">R6U77_11570</name>
</gene>